<comment type="similarity">
    <text evidence="2">Belongs to the major facilitator superfamily.</text>
</comment>
<feature type="transmembrane region" description="Helical" evidence="7">
    <location>
        <begin position="374"/>
        <end position="394"/>
    </location>
</feature>
<dbReference type="Pfam" id="PF07690">
    <property type="entry name" value="MFS_1"/>
    <property type="match status" value="1"/>
</dbReference>
<dbReference type="InterPro" id="IPR011701">
    <property type="entry name" value="MFS"/>
</dbReference>
<feature type="transmembrane region" description="Helical" evidence="7">
    <location>
        <begin position="172"/>
        <end position="191"/>
    </location>
</feature>
<feature type="transmembrane region" description="Helical" evidence="7">
    <location>
        <begin position="108"/>
        <end position="129"/>
    </location>
</feature>
<dbReference type="CDD" id="cd02440">
    <property type="entry name" value="AdoMet_MTases"/>
    <property type="match status" value="1"/>
</dbReference>
<dbReference type="GO" id="GO:0022857">
    <property type="term" value="F:transmembrane transporter activity"/>
    <property type="evidence" value="ECO:0007669"/>
    <property type="project" value="InterPro"/>
</dbReference>
<feature type="compositionally biased region" description="Basic and acidic residues" evidence="6">
    <location>
        <begin position="71"/>
        <end position="80"/>
    </location>
</feature>
<keyword evidence="3 7" id="KW-0812">Transmembrane</keyword>
<dbReference type="GO" id="GO:0016020">
    <property type="term" value="C:membrane"/>
    <property type="evidence" value="ECO:0007669"/>
    <property type="project" value="UniProtKB-SubCell"/>
</dbReference>
<feature type="transmembrane region" description="Helical" evidence="7">
    <location>
        <begin position="440"/>
        <end position="463"/>
    </location>
</feature>
<dbReference type="PANTHER" id="PTHR23502:SF68">
    <property type="entry name" value="MULTIDRUG TRANSPORTER, PUTATIVE (AFU_ORTHOLOGUE AFUA_3G01120)-RELATED"/>
    <property type="match status" value="1"/>
</dbReference>
<name>I8U3F2_ASPO3</name>
<comment type="subcellular location">
    <subcellularLocation>
        <location evidence="1">Membrane</location>
        <topology evidence="1">Multi-pass membrane protein</topology>
    </subcellularLocation>
</comment>
<evidence type="ECO:0000313" key="10">
    <source>
        <dbReference type="Proteomes" id="UP000002812"/>
    </source>
</evidence>
<dbReference type="Gene3D" id="3.40.50.150">
    <property type="entry name" value="Vaccinia Virus protein VP39"/>
    <property type="match status" value="1"/>
</dbReference>
<dbReference type="Gene3D" id="1.20.1250.20">
    <property type="entry name" value="MFS general substrate transporter like domains"/>
    <property type="match status" value="1"/>
</dbReference>
<evidence type="ECO:0000256" key="3">
    <source>
        <dbReference type="ARBA" id="ARBA00022692"/>
    </source>
</evidence>
<sequence length="544" mass="58959">MSRDYDFSGTVLDLACGNGEFGATLHENGVSAKVTGIDVSEGMTRSSYIQDHYERPLLIGPMDELIMGEGPAEKTSKPSTEEVGWDGPTDPARPVNWSRKKKWWNMGIISYLTFLTPLTSSIVAPAQGLVMKDFHSTNRTLASFVVSIYLVGFAVGPLFLAPLSEIYGRLRVYQVGTFIFTIWNIAGAVAPNVGALLVFRLFAGISGSGPVTLGAGSVADMFARQERGVAMSLYGLGPLLGPVIGPIAGGYLSQAQGWRWVFWLLAIVSGVAVILVLFVLSESYEPVLLRQKAKRIRRENSSVEVNAGQALKLDSRKVFIQAITRPTKLLFLTPNVALFSLYTGVVFGYLYLLFTTVTEVYETTYHFSQGATGLVYIGIGVGALIGISCFGALSDKIQNILIARNNGQAEPEFRLPPLIPGSFLIPIGLFWYGWSTQMHIHWIMPIIGLGWVGCGMIATLLPIQAYLVDAFGEYAASAIAANTVVRSIVGAFLPLAGPSMYATLGLGWGNSLLGFVALGLLPVPVVFYFYGKKIRMNSRYQVSV</sequence>
<dbReference type="CDD" id="cd17323">
    <property type="entry name" value="MFS_Tpo1_MDR_like"/>
    <property type="match status" value="1"/>
</dbReference>
<gene>
    <name evidence="9" type="ORF">Ao3042_02208</name>
</gene>
<dbReference type="PANTHER" id="PTHR23502">
    <property type="entry name" value="MAJOR FACILITATOR SUPERFAMILY"/>
    <property type="match status" value="1"/>
</dbReference>
<reference evidence="9 10" key="1">
    <citation type="journal article" date="2012" name="Eukaryot. Cell">
        <title>Draft genome sequence of Aspergillus oryzae strain 3.042.</title>
        <authorList>
            <person name="Zhao G."/>
            <person name="Yao Y."/>
            <person name="Qi W."/>
            <person name="Wang C."/>
            <person name="Hou L."/>
            <person name="Zeng B."/>
            <person name="Cao X."/>
        </authorList>
    </citation>
    <scope>NUCLEOTIDE SEQUENCE [LARGE SCALE GENOMIC DNA]</scope>
    <source>
        <strain evidence="9 10">3.042</strain>
    </source>
</reference>
<feature type="transmembrane region" description="Helical" evidence="7">
    <location>
        <begin position="415"/>
        <end position="434"/>
    </location>
</feature>
<dbReference type="InterPro" id="IPR029063">
    <property type="entry name" value="SAM-dependent_MTases_sf"/>
</dbReference>
<accession>I8U3F2</accession>
<keyword evidence="5 7" id="KW-0472">Membrane</keyword>
<dbReference type="FunFam" id="1.20.1250.20:FF:000011">
    <property type="entry name" value="MFS multidrug transporter, putative"/>
    <property type="match status" value="1"/>
</dbReference>
<feature type="domain" description="Major facilitator superfamily (MFS) profile" evidence="8">
    <location>
        <begin position="105"/>
        <end position="534"/>
    </location>
</feature>
<proteinExistence type="inferred from homology"/>
<feature type="transmembrane region" description="Helical" evidence="7">
    <location>
        <begin position="508"/>
        <end position="530"/>
    </location>
</feature>
<feature type="transmembrane region" description="Helical" evidence="7">
    <location>
        <begin position="141"/>
        <end position="160"/>
    </location>
</feature>
<dbReference type="Proteomes" id="UP000002812">
    <property type="component" value="Unassembled WGS sequence"/>
</dbReference>
<evidence type="ECO:0000256" key="5">
    <source>
        <dbReference type="ARBA" id="ARBA00023136"/>
    </source>
</evidence>
<feature type="transmembrane region" description="Helical" evidence="7">
    <location>
        <begin position="260"/>
        <end position="280"/>
    </location>
</feature>
<dbReference type="OrthoDB" id="5296287at2759"/>
<dbReference type="SUPFAM" id="SSF103473">
    <property type="entry name" value="MFS general substrate transporter"/>
    <property type="match status" value="1"/>
</dbReference>
<comment type="caution">
    <text evidence="9">The sequence shown here is derived from an EMBL/GenBank/DDBJ whole genome shotgun (WGS) entry which is preliminary data.</text>
</comment>
<feature type="transmembrane region" description="Helical" evidence="7">
    <location>
        <begin position="475"/>
        <end position="496"/>
    </location>
</feature>
<evidence type="ECO:0000313" key="9">
    <source>
        <dbReference type="EMBL" id="EIT81355.1"/>
    </source>
</evidence>
<evidence type="ECO:0000259" key="8">
    <source>
        <dbReference type="PROSITE" id="PS50850"/>
    </source>
</evidence>
<evidence type="ECO:0000256" key="1">
    <source>
        <dbReference type="ARBA" id="ARBA00004141"/>
    </source>
</evidence>
<dbReference type="PROSITE" id="PS50850">
    <property type="entry name" value="MFS"/>
    <property type="match status" value="1"/>
</dbReference>
<dbReference type="AlphaFoldDB" id="I8U3F2"/>
<evidence type="ECO:0000256" key="6">
    <source>
        <dbReference type="SAM" id="MobiDB-lite"/>
    </source>
</evidence>
<feature type="region of interest" description="Disordered" evidence="6">
    <location>
        <begin position="70"/>
        <end position="91"/>
    </location>
</feature>
<dbReference type="InterPro" id="IPR020846">
    <property type="entry name" value="MFS_dom"/>
</dbReference>
<dbReference type="SUPFAM" id="SSF53335">
    <property type="entry name" value="S-adenosyl-L-methionine-dependent methyltransferases"/>
    <property type="match status" value="1"/>
</dbReference>
<organism evidence="9 10">
    <name type="scientific">Aspergillus oryzae (strain 3.042)</name>
    <name type="common">Yellow koji mold</name>
    <dbReference type="NCBI Taxonomy" id="1160506"/>
    <lineage>
        <taxon>Eukaryota</taxon>
        <taxon>Fungi</taxon>
        <taxon>Dikarya</taxon>
        <taxon>Ascomycota</taxon>
        <taxon>Pezizomycotina</taxon>
        <taxon>Eurotiomycetes</taxon>
        <taxon>Eurotiomycetidae</taxon>
        <taxon>Eurotiales</taxon>
        <taxon>Aspergillaceae</taxon>
        <taxon>Aspergillus</taxon>
        <taxon>Aspergillus subgen. Circumdati</taxon>
    </lineage>
</organism>
<protein>
    <submittedName>
        <fullName evidence="9">Synaptic vesicle transporter SVOP</fullName>
    </submittedName>
</protein>
<keyword evidence="4 7" id="KW-1133">Transmembrane helix</keyword>
<feature type="transmembrane region" description="Helical" evidence="7">
    <location>
        <begin position="231"/>
        <end position="254"/>
    </location>
</feature>
<dbReference type="HOGENOM" id="CLU_008455_1_1_1"/>
<feature type="transmembrane region" description="Helical" evidence="7">
    <location>
        <begin position="197"/>
        <end position="219"/>
    </location>
</feature>
<reference evidence="10" key="2">
    <citation type="submission" date="2012-06" db="EMBL/GenBank/DDBJ databases">
        <title>Comparative genomic analyses of Aspergillus oryzae 3.042 and A. oryzae RIB40 for soy-sauce fermentation.</title>
        <authorList>
            <person name="Zhao G."/>
            <person name="Hou L."/>
            <person name="Wang C."/>
            <person name="Cao X."/>
        </authorList>
    </citation>
    <scope>NUCLEOTIDE SEQUENCE [LARGE SCALE GENOMIC DNA]</scope>
    <source>
        <strain evidence="10">3.042</strain>
    </source>
</reference>
<feature type="transmembrane region" description="Helical" evidence="7">
    <location>
        <begin position="329"/>
        <end position="354"/>
    </location>
</feature>
<evidence type="ECO:0000256" key="2">
    <source>
        <dbReference type="ARBA" id="ARBA00008335"/>
    </source>
</evidence>
<dbReference type="EMBL" id="AKHY01000106">
    <property type="protein sequence ID" value="EIT81355.1"/>
    <property type="molecule type" value="Genomic_DNA"/>
</dbReference>
<dbReference type="InterPro" id="IPR036259">
    <property type="entry name" value="MFS_trans_sf"/>
</dbReference>
<evidence type="ECO:0000256" key="7">
    <source>
        <dbReference type="SAM" id="Phobius"/>
    </source>
</evidence>
<evidence type="ECO:0000256" key="4">
    <source>
        <dbReference type="ARBA" id="ARBA00022989"/>
    </source>
</evidence>